<evidence type="ECO:0000256" key="1">
    <source>
        <dbReference type="ARBA" id="ARBA00010618"/>
    </source>
</evidence>
<evidence type="ECO:0000256" key="3">
    <source>
        <dbReference type="ARBA" id="ARBA00022884"/>
    </source>
</evidence>
<dbReference type="PANTHER" id="PTHR12903">
    <property type="entry name" value="MITOCHONDRIAL RIBOSOMAL PROTEIN L24"/>
    <property type="match status" value="1"/>
</dbReference>
<dbReference type="GO" id="GO:0019843">
    <property type="term" value="F:rRNA binding"/>
    <property type="evidence" value="ECO:0007669"/>
    <property type="project" value="UniProtKB-UniRule"/>
</dbReference>
<dbReference type="SMR" id="A0A059F6Z1"/>
<evidence type="ECO:0000256" key="5">
    <source>
        <dbReference type="ARBA" id="ARBA00023274"/>
    </source>
</evidence>
<dbReference type="Pfam" id="PF00467">
    <property type="entry name" value="KOW"/>
    <property type="match status" value="1"/>
</dbReference>
<dbReference type="RefSeq" id="WP_011647815.1">
    <property type="nucleotide sequence ID" value="NZ_ARYI01000024.1"/>
</dbReference>
<dbReference type="InterPro" id="IPR005824">
    <property type="entry name" value="KOW"/>
</dbReference>
<dbReference type="AlphaFoldDB" id="A0A059F6Z1"/>
<accession>A0A059F6Z1</accession>
<dbReference type="InterPro" id="IPR057264">
    <property type="entry name" value="Ribosomal_uL24_C"/>
</dbReference>
<dbReference type="HAMAP" id="MF_01326_B">
    <property type="entry name" value="Ribosomal_uL24_B"/>
    <property type="match status" value="1"/>
</dbReference>
<dbReference type="InterPro" id="IPR014722">
    <property type="entry name" value="Rib_uL2_dom2"/>
</dbReference>
<name>A0A059F6Z1_9PROT</name>
<dbReference type="Proteomes" id="UP000025061">
    <property type="component" value="Unassembled WGS sequence"/>
</dbReference>
<evidence type="ECO:0000313" key="11">
    <source>
        <dbReference type="Proteomes" id="UP000025061"/>
    </source>
</evidence>
<dbReference type="GO" id="GO:0005840">
    <property type="term" value="C:ribosome"/>
    <property type="evidence" value="ECO:0007669"/>
    <property type="project" value="UniProtKB-KW"/>
</dbReference>
<evidence type="ECO:0000256" key="8">
    <source>
        <dbReference type="HAMAP-Rule" id="MF_01326"/>
    </source>
</evidence>
<dbReference type="InterPro" id="IPR041988">
    <property type="entry name" value="Ribosomal_uL24_KOW"/>
</dbReference>
<evidence type="ECO:0000256" key="6">
    <source>
        <dbReference type="ARBA" id="ARBA00035206"/>
    </source>
</evidence>
<feature type="domain" description="KOW" evidence="9">
    <location>
        <begin position="4"/>
        <end position="31"/>
    </location>
</feature>
<dbReference type="InterPro" id="IPR008991">
    <property type="entry name" value="Translation_prot_SH3-like_sf"/>
</dbReference>
<comment type="caution">
    <text evidence="10">The sequence shown here is derived from an EMBL/GenBank/DDBJ whole genome shotgun (WGS) entry which is preliminary data.</text>
</comment>
<organism evidence="10 11">
    <name type="scientific">Hyphomonas hirschiana VP5</name>
    <dbReference type="NCBI Taxonomy" id="1280951"/>
    <lineage>
        <taxon>Bacteria</taxon>
        <taxon>Pseudomonadati</taxon>
        <taxon>Pseudomonadota</taxon>
        <taxon>Alphaproteobacteria</taxon>
        <taxon>Hyphomonadales</taxon>
        <taxon>Hyphomonadaceae</taxon>
        <taxon>Hyphomonas</taxon>
    </lineage>
</organism>
<evidence type="ECO:0000259" key="9">
    <source>
        <dbReference type="SMART" id="SM00739"/>
    </source>
</evidence>
<dbReference type="SMART" id="SM00739">
    <property type="entry name" value="KOW"/>
    <property type="match status" value="1"/>
</dbReference>
<dbReference type="Pfam" id="PF17136">
    <property type="entry name" value="ribosomal_L24"/>
    <property type="match status" value="1"/>
</dbReference>
<sequence length="105" mass="11373">MAAKIKKGDTVIMIAGKDKGTKGEVLKVIPDESRVVVRGVNMVKRHQKPSQTDPGGLKSFEAPVHVSNVAIADPRDGKAVRVGFKIDQHGRKTRFAKRSGESIDV</sequence>
<keyword evidence="3 8" id="KW-0694">RNA-binding</keyword>
<dbReference type="InterPro" id="IPR003256">
    <property type="entry name" value="Ribosomal_uL24"/>
</dbReference>
<dbReference type="PATRIC" id="fig|1280951.3.peg.3488"/>
<dbReference type="GO" id="GO:1990904">
    <property type="term" value="C:ribonucleoprotein complex"/>
    <property type="evidence" value="ECO:0007669"/>
    <property type="project" value="UniProtKB-KW"/>
</dbReference>
<dbReference type="NCBIfam" id="TIGR01079">
    <property type="entry name" value="rplX_bact"/>
    <property type="match status" value="1"/>
</dbReference>
<evidence type="ECO:0000256" key="2">
    <source>
        <dbReference type="ARBA" id="ARBA00022730"/>
    </source>
</evidence>
<dbReference type="GO" id="GO:0003735">
    <property type="term" value="F:structural constituent of ribosome"/>
    <property type="evidence" value="ECO:0007669"/>
    <property type="project" value="InterPro"/>
</dbReference>
<dbReference type="SUPFAM" id="SSF50104">
    <property type="entry name" value="Translation proteins SH3-like domain"/>
    <property type="match status" value="1"/>
</dbReference>
<keyword evidence="11" id="KW-1185">Reference proteome</keyword>
<keyword evidence="2 8" id="KW-0699">rRNA-binding</keyword>
<dbReference type="GO" id="GO:0006412">
    <property type="term" value="P:translation"/>
    <property type="evidence" value="ECO:0007669"/>
    <property type="project" value="UniProtKB-UniRule"/>
</dbReference>
<comment type="similarity">
    <text evidence="1 8">Belongs to the universal ribosomal protein uL24 family.</text>
</comment>
<gene>
    <name evidence="8 10" type="primary">rplX</name>
    <name evidence="10" type="ORF">HHI_17323</name>
</gene>
<evidence type="ECO:0000256" key="4">
    <source>
        <dbReference type="ARBA" id="ARBA00022980"/>
    </source>
</evidence>
<proteinExistence type="inferred from homology"/>
<evidence type="ECO:0000313" key="10">
    <source>
        <dbReference type="EMBL" id="KCZ86507.1"/>
    </source>
</evidence>
<comment type="function">
    <text evidence="7 8">One of the proteins that surrounds the polypeptide exit tunnel on the outside of the subunit.</text>
</comment>
<comment type="subunit">
    <text evidence="8">Part of the 50S ribosomal subunit.</text>
</comment>
<dbReference type="EMBL" id="ARYI01000024">
    <property type="protein sequence ID" value="KCZ86507.1"/>
    <property type="molecule type" value="Genomic_DNA"/>
</dbReference>
<dbReference type="OrthoDB" id="9807419at2"/>
<evidence type="ECO:0000256" key="7">
    <source>
        <dbReference type="ARBA" id="ARBA00058688"/>
    </source>
</evidence>
<dbReference type="CDD" id="cd06089">
    <property type="entry name" value="KOW_RPL26"/>
    <property type="match status" value="1"/>
</dbReference>
<dbReference type="Gene3D" id="2.30.30.30">
    <property type="match status" value="1"/>
</dbReference>
<dbReference type="FunFam" id="2.30.30.30:FF:000004">
    <property type="entry name" value="50S ribosomal protein L24"/>
    <property type="match status" value="1"/>
</dbReference>
<comment type="function">
    <text evidence="8">One of two assembly initiator proteins, it binds directly to the 5'-end of the 23S rRNA, where it nucleates assembly of the 50S subunit.</text>
</comment>
<keyword evidence="4 8" id="KW-0689">Ribosomal protein</keyword>
<protein>
    <recommendedName>
        <fullName evidence="6 8">Large ribosomal subunit protein uL24</fullName>
    </recommendedName>
</protein>
<reference evidence="10 11" key="1">
    <citation type="submission" date="2013-04" db="EMBL/GenBank/DDBJ databases">
        <title>Hyphomonas hirschiana VP5 Genome Sequencing.</title>
        <authorList>
            <person name="Lai Q."/>
            <person name="Shao Z."/>
        </authorList>
    </citation>
    <scope>NUCLEOTIDE SEQUENCE [LARGE SCALE GENOMIC DNA]</scope>
    <source>
        <strain evidence="10 11">VP5</strain>
    </source>
</reference>
<keyword evidence="5 8" id="KW-0687">Ribonucleoprotein</keyword>